<reference evidence="2" key="1">
    <citation type="submission" date="2016-10" db="EMBL/GenBank/DDBJ databases">
        <authorList>
            <person name="Varghese N."/>
            <person name="Submissions S."/>
        </authorList>
    </citation>
    <scope>NUCLEOTIDE SEQUENCE [LARGE SCALE GENOMIC DNA]</scope>
    <source>
        <strain evidence="2">DSM 22965</strain>
    </source>
</reference>
<dbReference type="Proteomes" id="UP000199649">
    <property type="component" value="Chromosome I"/>
</dbReference>
<dbReference type="AlphaFoldDB" id="A0A1H1QBB4"/>
<gene>
    <name evidence="1" type="ORF">SAMN04489719_1790</name>
</gene>
<dbReference type="EMBL" id="LT629734">
    <property type="protein sequence ID" value="SDS20801.1"/>
    <property type="molecule type" value="Genomic_DNA"/>
</dbReference>
<accession>A0A1H1QBB4</accession>
<dbReference type="RefSeq" id="WP_231945457.1">
    <property type="nucleotide sequence ID" value="NZ_LT629734.1"/>
</dbReference>
<dbReference type="STRING" id="684552.SAMN04489719_1790"/>
<evidence type="ECO:0000313" key="2">
    <source>
        <dbReference type="Proteomes" id="UP000199649"/>
    </source>
</evidence>
<dbReference type="InterPro" id="IPR012349">
    <property type="entry name" value="Split_barrel_FMN-bd"/>
</dbReference>
<organism evidence="1 2">
    <name type="scientific">Agrococcus carbonis</name>
    <dbReference type="NCBI Taxonomy" id="684552"/>
    <lineage>
        <taxon>Bacteria</taxon>
        <taxon>Bacillati</taxon>
        <taxon>Actinomycetota</taxon>
        <taxon>Actinomycetes</taxon>
        <taxon>Micrococcales</taxon>
        <taxon>Microbacteriaceae</taxon>
        <taxon>Agrococcus</taxon>
    </lineage>
</organism>
<dbReference type="InterPro" id="IPR024747">
    <property type="entry name" value="Pyridox_Oxase-rel"/>
</dbReference>
<keyword evidence="2" id="KW-1185">Reference proteome</keyword>
<dbReference type="SUPFAM" id="SSF50475">
    <property type="entry name" value="FMN-binding split barrel"/>
    <property type="match status" value="1"/>
</dbReference>
<protein>
    <submittedName>
        <fullName evidence="1">Pyridoxamine 5'-phosphate oxidase</fullName>
    </submittedName>
</protein>
<dbReference type="Pfam" id="PF12900">
    <property type="entry name" value="Pyridox_ox_2"/>
    <property type="match status" value="1"/>
</dbReference>
<evidence type="ECO:0000313" key="1">
    <source>
        <dbReference type="EMBL" id="SDS20801.1"/>
    </source>
</evidence>
<sequence length="152" mass="17065">MTDMQGRDEPVHEISPEECRKLLSAFEFGRIAFRVGDVLEVFPINYHASGNEITFRTAPGTKLAGVLLADDVVFEIDNIGVKEAWSVIGHGKARRLESSDEVEAASRLPIHPLVPTVKREYVRIDLSRVSGRRFHRWPEPDADNEPLVDSSD</sequence>
<dbReference type="Gene3D" id="2.30.110.10">
    <property type="entry name" value="Electron Transport, Fmn-binding Protein, Chain A"/>
    <property type="match status" value="1"/>
</dbReference>
<name>A0A1H1QBB4_9MICO</name>
<proteinExistence type="predicted"/>